<dbReference type="InterPro" id="IPR024331">
    <property type="entry name" value="DUF3859"/>
</dbReference>
<accession>A0A1I4HEU0</accession>
<dbReference type="EMBL" id="FOTF01000017">
    <property type="protein sequence ID" value="SFL40819.1"/>
    <property type="molecule type" value="Genomic_DNA"/>
</dbReference>
<gene>
    <name evidence="3" type="ORF">SAMN04488004_11767</name>
</gene>
<evidence type="ECO:0000313" key="4">
    <source>
        <dbReference type="Proteomes" id="UP000199550"/>
    </source>
</evidence>
<keyword evidence="1" id="KW-0732">Signal</keyword>
<reference evidence="3 4" key="1">
    <citation type="submission" date="2016-10" db="EMBL/GenBank/DDBJ databases">
        <authorList>
            <person name="de Groot N.N."/>
        </authorList>
    </citation>
    <scope>NUCLEOTIDE SEQUENCE [LARGE SCALE GENOMIC DNA]</scope>
    <source>
        <strain evidence="3 4">DSM 16199</strain>
    </source>
</reference>
<dbReference type="Gene3D" id="2.60.40.2390">
    <property type="match status" value="1"/>
</dbReference>
<dbReference type="Pfam" id="PF12975">
    <property type="entry name" value="DUF3859"/>
    <property type="match status" value="1"/>
</dbReference>
<dbReference type="RefSeq" id="WP_090190642.1">
    <property type="nucleotide sequence ID" value="NZ_FOTF01000017.1"/>
</dbReference>
<feature type="signal peptide" evidence="1">
    <location>
        <begin position="1"/>
        <end position="17"/>
    </location>
</feature>
<evidence type="ECO:0000259" key="2">
    <source>
        <dbReference type="Pfam" id="PF12975"/>
    </source>
</evidence>
<protein>
    <recommendedName>
        <fullName evidence="2">DUF3859 domain-containing protein</fullName>
    </recommendedName>
</protein>
<evidence type="ECO:0000313" key="3">
    <source>
        <dbReference type="EMBL" id="SFL40819.1"/>
    </source>
</evidence>
<feature type="domain" description="DUF3859" evidence="2">
    <location>
        <begin position="58"/>
        <end position="157"/>
    </location>
</feature>
<dbReference type="OrthoDB" id="7864302at2"/>
<name>A0A1I4HEU0_9RHOB</name>
<evidence type="ECO:0000256" key="1">
    <source>
        <dbReference type="SAM" id="SignalP"/>
    </source>
</evidence>
<feature type="chain" id="PRO_5011578378" description="DUF3859 domain-containing protein" evidence="1">
    <location>
        <begin position="18"/>
        <end position="177"/>
    </location>
</feature>
<sequence length="177" mass="18730">MRLTLFISILLATPVCAAPDTFVSPAIGALESGVICPPPSVGDAPAPGTVAGVTHLVNEDPPFVSMSRRVPAVLGIGFGVKTLTADILGLSDVTMTVTHPPMGKDGATQQSFLTRIDGGTPSLTFYQFDFAYELVQGTWEMEAVKNGEILYRTTFDVVAPKDAPELARICGFEELLS</sequence>
<dbReference type="AlphaFoldDB" id="A0A1I4HEU0"/>
<dbReference type="Proteomes" id="UP000199550">
    <property type="component" value="Unassembled WGS sequence"/>
</dbReference>
<proteinExistence type="predicted"/>
<keyword evidence="4" id="KW-1185">Reference proteome</keyword>
<organism evidence="3 4">
    <name type="scientific">Loktanella salsilacus</name>
    <dbReference type="NCBI Taxonomy" id="195913"/>
    <lineage>
        <taxon>Bacteria</taxon>
        <taxon>Pseudomonadati</taxon>
        <taxon>Pseudomonadota</taxon>
        <taxon>Alphaproteobacteria</taxon>
        <taxon>Rhodobacterales</taxon>
        <taxon>Roseobacteraceae</taxon>
        <taxon>Loktanella</taxon>
    </lineage>
</organism>